<dbReference type="OrthoDB" id="9815173at2"/>
<dbReference type="Proteomes" id="UP000182769">
    <property type="component" value="Unassembled WGS sequence"/>
</dbReference>
<feature type="domain" description="Transposase DDE" evidence="1">
    <location>
        <begin position="307"/>
        <end position="430"/>
    </location>
</feature>
<dbReference type="InterPro" id="IPR025668">
    <property type="entry name" value="Tnp_DDE_dom"/>
</dbReference>
<dbReference type="EMBL" id="CYHG01000029">
    <property type="protein sequence ID" value="CUB07008.1"/>
    <property type="molecule type" value="Genomic_DNA"/>
</dbReference>
<feature type="domain" description="Transposase DDE" evidence="1">
    <location>
        <begin position="47"/>
        <end position="236"/>
    </location>
</feature>
<accession>A0A0K6IV89</accession>
<dbReference type="AlphaFoldDB" id="A0A0K6IV89"/>
<dbReference type="Pfam" id="PF13701">
    <property type="entry name" value="DDE_Tnp_1_4"/>
    <property type="match status" value="2"/>
</dbReference>
<evidence type="ECO:0000313" key="3">
    <source>
        <dbReference type="Proteomes" id="UP000182769"/>
    </source>
</evidence>
<dbReference type="SUPFAM" id="SSF53098">
    <property type="entry name" value="Ribonuclease H-like"/>
    <property type="match status" value="1"/>
</dbReference>
<evidence type="ECO:0000259" key="1">
    <source>
        <dbReference type="Pfam" id="PF13701"/>
    </source>
</evidence>
<dbReference type="InterPro" id="IPR047960">
    <property type="entry name" value="Transpos_IS1380"/>
</dbReference>
<reference evidence="3" key="1">
    <citation type="submission" date="2015-08" db="EMBL/GenBank/DDBJ databases">
        <authorList>
            <person name="Varghese N."/>
        </authorList>
    </citation>
    <scope>NUCLEOTIDE SEQUENCE [LARGE SCALE GENOMIC DNA]</scope>
    <source>
        <strain evidence="3">JCM 18476</strain>
    </source>
</reference>
<dbReference type="STRING" id="1137284.GCA_001418205_03899"/>
<name>A0A0K6IV89_9GAMM</name>
<dbReference type="RefSeq" id="WP_055464860.1">
    <property type="nucleotide sequence ID" value="NZ_CYHG01000029.1"/>
</dbReference>
<dbReference type="NCBIfam" id="NF033539">
    <property type="entry name" value="transpos_IS1380"/>
    <property type="match status" value="1"/>
</dbReference>
<keyword evidence="3" id="KW-1185">Reference proteome</keyword>
<gene>
    <name evidence="2" type="ORF">Ga0061065_1298</name>
</gene>
<protein>
    <submittedName>
        <fullName evidence="2">Transposase, IS4 family</fullName>
    </submittedName>
</protein>
<organism evidence="2 3">
    <name type="scientific">Marinomonas fungiae</name>
    <dbReference type="NCBI Taxonomy" id="1137284"/>
    <lineage>
        <taxon>Bacteria</taxon>
        <taxon>Pseudomonadati</taxon>
        <taxon>Pseudomonadota</taxon>
        <taxon>Gammaproteobacteria</taxon>
        <taxon>Oceanospirillales</taxon>
        <taxon>Oceanospirillaceae</taxon>
        <taxon>Marinomonas</taxon>
    </lineage>
</organism>
<sequence>MRTFKLEQSKTEIITPHGGLALVGHSVNRMTSLAKTSRTIVKRHGIANIDLIRTYLGLICLGKSDFEAVEHARHDPFFKAAMGIKQSPSSARLRQRFDEDARALIPLLDEASVEFLCKASVPVGTLATGHAPLDIDVFPMDNSNTKKEGVAYTYKGHDGYAPIAAYLGTEGWCLGCELRPGNQHANKAFIHTLDRVLPRVRQLTDAPLLVRLDSAHDAAENRAYFRTHGVDYLIKWNPRSQDGLAWVDKAHAAGALWCHTRPGKMETLLSERLDGTDDHLIVKVTVRHSDSTGQLFLEPEVSLEGWTTSLKPDAADHAKVIALYQDHATSEQFHSEFKTDLDLERLPSGKFDTNDLVMAFAVLGYNLLRWMGQRVLLGPDAPVRHPAKRRRLKTVMQELMYMACRLVSSGRRLYLRFGQHCPGFRAFGCIYESI</sequence>
<dbReference type="InterPro" id="IPR012337">
    <property type="entry name" value="RNaseH-like_sf"/>
</dbReference>
<evidence type="ECO:0000313" key="2">
    <source>
        <dbReference type="EMBL" id="CUB07008.1"/>
    </source>
</evidence>
<proteinExistence type="predicted"/>